<accession>A0A1X2GT73</accession>
<evidence type="ECO:0000313" key="2">
    <source>
        <dbReference type="EMBL" id="ORX60671.1"/>
    </source>
</evidence>
<gene>
    <name evidence="2" type="ORF">DM01DRAFT_1332803</name>
</gene>
<feature type="compositionally biased region" description="Basic and acidic residues" evidence="1">
    <location>
        <begin position="98"/>
        <end position="120"/>
    </location>
</feature>
<evidence type="ECO:0000313" key="3">
    <source>
        <dbReference type="Proteomes" id="UP000242146"/>
    </source>
</evidence>
<feature type="compositionally biased region" description="Low complexity" evidence="1">
    <location>
        <begin position="85"/>
        <end position="95"/>
    </location>
</feature>
<dbReference type="EMBL" id="MCGT01000004">
    <property type="protein sequence ID" value="ORX60671.1"/>
    <property type="molecule type" value="Genomic_DNA"/>
</dbReference>
<name>A0A1X2GT73_9FUNG</name>
<keyword evidence="3" id="KW-1185">Reference proteome</keyword>
<proteinExistence type="predicted"/>
<organism evidence="2 3">
    <name type="scientific">Hesseltinella vesiculosa</name>
    <dbReference type="NCBI Taxonomy" id="101127"/>
    <lineage>
        <taxon>Eukaryota</taxon>
        <taxon>Fungi</taxon>
        <taxon>Fungi incertae sedis</taxon>
        <taxon>Mucoromycota</taxon>
        <taxon>Mucoromycotina</taxon>
        <taxon>Mucoromycetes</taxon>
        <taxon>Mucorales</taxon>
        <taxon>Cunninghamellaceae</taxon>
        <taxon>Hesseltinella</taxon>
    </lineage>
</organism>
<comment type="caution">
    <text evidence="2">The sequence shown here is derived from an EMBL/GenBank/DDBJ whole genome shotgun (WGS) entry which is preliminary data.</text>
</comment>
<sequence>MSNTAHEVTFDLSHSNVNTVTGQPMEDHDTPVSYRSALLSKVKDGLFRLVGKRHTSLVHSLRPKRTNPPPTQLDDPDNAPVDQTSLSSPLPSQPLYDRPIEELRHLHKDNDVERSRYERKQHVRRASLASLQASGSPLIPKKLTRHRHTGSLQHYTSSSPAPPQPILNPHFNPSNNASILTTSSASSISGGPASLQPLQPSGHRPSHYGHTRHYSQLSSSNITVNSEDLTAKEFADMAGIRILAETDDMDDQEDTHTSSISPLTQHAATLPYPRHPHPSFHPASSSSSSSVTTPNQDDIHHWSVLSTSSLHSQQSVRIWDQNFWRRPSFDEAKPPLPPSLSPSTLPPPLPTSTSSCGLLNTNHLLPPLPEPSNGRVPLRKHRSALFQHRATLSLPPPLPAPSKVKTQHTKSKSTTTCELPIVHELRRIQSMSADKKEKTDQQVLRKGRFEIQLRSATS</sequence>
<feature type="region of interest" description="Disordered" evidence="1">
    <location>
        <begin position="268"/>
        <end position="295"/>
    </location>
</feature>
<dbReference type="Proteomes" id="UP000242146">
    <property type="component" value="Unassembled WGS sequence"/>
</dbReference>
<dbReference type="OrthoDB" id="2276091at2759"/>
<feature type="compositionally biased region" description="Basic residues" evidence="1">
    <location>
        <begin position="55"/>
        <end position="65"/>
    </location>
</feature>
<feature type="compositionally biased region" description="Low complexity" evidence="1">
    <location>
        <begin position="174"/>
        <end position="195"/>
    </location>
</feature>
<reference evidence="2 3" key="1">
    <citation type="submission" date="2016-07" db="EMBL/GenBank/DDBJ databases">
        <title>Pervasive Adenine N6-methylation of Active Genes in Fungi.</title>
        <authorList>
            <consortium name="DOE Joint Genome Institute"/>
            <person name="Mondo S.J."/>
            <person name="Dannebaum R.O."/>
            <person name="Kuo R.C."/>
            <person name="Labutti K."/>
            <person name="Haridas S."/>
            <person name="Kuo A."/>
            <person name="Salamov A."/>
            <person name="Ahrendt S.R."/>
            <person name="Lipzen A."/>
            <person name="Sullivan W."/>
            <person name="Andreopoulos W.B."/>
            <person name="Clum A."/>
            <person name="Lindquist E."/>
            <person name="Daum C."/>
            <person name="Ramamoorthy G.K."/>
            <person name="Gryganskyi A."/>
            <person name="Culley D."/>
            <person name="Magnuson J.K."/>
            <person name="James T.Y."/>
            <person name="O'Malley M.A."/>
            <person name="Stajich J.E."/>
            <person name="Spatafora J.W."/>
            <person name="Visel A."/>
            <person name="Grigoriev I.V."/>
        </authorList>
    </citation>
    <scope>NUCLEOTIDE SEQUENCE [LARGE SCALE GENOMIC DNA]</scope>
    <source>
        <strain evidence="2 3">NRRL 3301</strain>
    </source>
</reference>
<feature type="compositionally biased region" description="Polar residues" evidence="1">
    <location>
        <begin position="150"/>
        <end position="159"/>
    </location>
</feature>
<evidence type="ECO:0000256" key="1">
    <source>
        <dbReference type="SAM" id="MobiDB-lite"/>
    </source>
</evidence>
<feature type="region of interest" description="Disordered" evidence="1">
    <location>
        <begin position="392"/>
        <end position="414"/>
    </location>
</feature>
<protein>
    <submittedName>
        <fullName evidence="2">Uncharacterized protein</fullName>
    </submittedName>
</protein>
<feature type="compositionally biased region" description="Low complexity" evidence="1">
    <location>
        <begin position="280"/>
        <end position="290"/>
    </location>
</feature>
<feature type="region of interest" description="Disordered" evidence="1">
    <location>
        <begin position="55"/>
        <end position="212"/>
    </location>
</feature>
<dbReference type="AlphaFoldDB" id="A0A1X2GT73"/>